<name>A0AB39GZ06_9BURK</name>
<dbReference type="AlphaFoldDB" id="A0AB39GZ06"/>
<organism evidence="6">
    <name type="scientific">Castellaniella ginsengisoli</name>
    <dbReference type="NCBI Taxonomy" id="546114"/>
    <lineage>
        <taxon>Bacteria</taxon>
        <taxon>Pseudomonadati</taxon>
        <taxon>Pseudomonadota</taxon>
        <taxon>Betaproteobacteria</taxon>
        <taxon>Burkholderiales</taxon>
        <taxon>Alcaligenaceae</taxon>
        <taxon>Castellaniella</taxon>
    </lineage>
</organism>
<keyword evidence="1" id="KW-1133">Transmembrane helix</keyword>
<evidence type="ECO:0000313" key="3">
    <source>
        <dbReference type="EMBL" id="XDJ87143.1"/>
    </source>
</evidence>
<evidence type="ECO:0000313" key="5">
    <source>
        <dbReference type="EMBL" id="XDJ94318.1"/>
    </source>
</evidence>
<sequence>MAINVYSGLMGSGKSYEAVKSLVIPAIASGRRVVSNIDGLNQEAIHAHIESNAKRFQKLRKDQGAPLGAIVIVPNERVLEPHFFPDDDGTKDSVVQGGDFVVIDEAWRFWPSTGSKPSHEHMQFFKMHRHYADPVSGVTCDLALIIQDISGLNLDLKKVVEMTIRTTKLKSVGLNNRYRVDVYEGHKLTRSAKTSSFQNSYDKKIFPLYKSYGVEGAQEKSIDDRQNIFKGMKIWILILIAVALPAIGGRSLWGFFASDNQKELSGVDTLPAKAGASVLSNTPPKSVTSNVSDAWRIVGTATVFGDTFVVLKATQDGRLRYEPYSGFVGSGVFMNGVVDGKHVSTYSGKASEQK</sequence>
<evidence type="ECO:0000313" key="4">
    <source>
        <dbReference type="EMBL" id="XDJ91087.1"/>
    </source>
</evidence>
<keyword evidence="1" id="KW-0812">Transmembrane</keyword>
<dbReference type="Gene3D" id="3.40.50.300">
    <property type="entry name" value="P-loop containing nucleotide triphosphate hydrolases"/>
    <property type="match status" value="1"/>
</dbReference>
<feature type="domain" description="Zona occludens toxin N-terminal" evidence="2">
    <location>
        <begin position="3"/>
        <end position="212"/>
    </location>
</feature>
<evidence type="ECO:0000256" key="1">
    <source>
        <dbReference type="SAM" id="Phobius"/>
    </source>
</evidence>
<dbReference type="EMBL" id="CP158270">
    <property type="protein sequence ID" value="XDJ91087.1"/>
    <property type="molecule type" value="Genomic_DNA"/>
</dbReference>
<gene>
    <name evidence="5" type="ORF">ABRY95_04765</name>
    <name evidence="3" type="ORF">ABRY98_09345</name>
    <name evidence="6" type="ORF">ABRZ05_10235</name>
    <name evidence="7" type="ORF">ABRZ11_09890</name>
    <name evidence="4" type="ORF">ABRZ12_02000</name>
</gene>
<dbReference type="RefSeq" id="WP_368648913.1">
    <property type="nucleotide sequence ID" value="NZ_CP158269.1"/>
</dbReference>
<dbReference type="EMBL" id="CP158272">
    <property type="protein sequence ID" value="XDJ98109.1"/>
    <property type="molecule type" value="Genomic_DNA"/>
</dbReference>
<proteinExistence type="predicted"/>
<accession>A0AB39GZ06</accession>
<keyword evidence="1" id="KW-0472">Membrane</keyword>
<protein>
    <submittedName>
        <fullName evidence="6">Zonular occludens toxin domain-containing protein</fullName>
    </submittedName>
</protein>
<feature type="transmembrane region" description="Helical" evidence="1">
    <location>
        <begin position="234"/>
        <end position="256"/>
    </location>
</feature>
<dbReference type="EMBL" id="CP158269">
    <property type="protein sequence ID" value="XDJ87143.1"/>
    <property type="molecule type" value="Genomic_DNA"/>
</dbReference>
<evidence type="ECO:0000259" key="2">
    <source>
        <dbReference type="Pfam" id="PF05707"/>
    </source>
</evidence>
<dbReference type="EMBL" id="CP158273">
    <property type="protein sequence ID" value="XDJ95461.1"/>
    <property type="molecule type" value="Genomic_DNA"/>
</dbReference>
<dbReference type="Pfam" id="PF05707">
    <property type="entry name" value="Zot"/>
    <property type="match status" value="1"/>
</dbReference>
<evidence type="ECO:0000313" key="6">
    <source>
        <dbReference type="EMBL" id="XDJ95461.1"/>
    </source>
</evidence>
<dbReference type="InterPro" id="IPR027417">
    <property type="entry name" value="P-loop_NTPase"/>
</dbReference>
<dbReference type="EMBL" id="CP158271">
    <property type="protein sequence ID" value="XDJ94318.1"/>
    <property type="molecule type" value="Genomic_DNA"/>
</dbReference>
<reference evidence="6" key="1">
    <citation type="submission" date="2024-05" db="EMBL/GenBank/DDBJ databases">
        <authorList>
            <person name="Luo Y.-C."/>
            <person name="Nicholds J."/>
            <person name="Mortimer T."/>
            <person name="Maboni G."/>
        </authorList>
    </citation>
    <scope>NUCLEOTIDE SEQUENCE</scope>
    <source>
        <strain evidence="6">124370</strain>
        <strain evidence="7">124566</strain>
        <strain evidence="5">124953</strain>
        <strain evidence="4">130308</strain>
        <strain evidence="3">130416</strain>
    </source>
</reference>
<dbReference type="InterPro" id="IPR008900">
    <property type="entry name" value="Zot_N"/>
</dbReference>
<evidence type="ECO:0000313" key="7">
    <source>
        <dbReference type="EMBL" id="XDJ98109.1"/>
    </source>
</evidence>